<dbReference type="EMBL" id="CP047593">
    <property type="protein sequence ID" value="QHI69684.1"/>
    <property type="molecule type" value="Genomic_DNA"/>
</dbReference>
<name>A0A6P1MAV7_9BACT</name>
<organism evidence="1 2">
    <name type="scientific">Tichowtungia aerotolerans</name>
    <dbReference type="NCBI Taxonomy" id="2697043"/>
    <lineage>
        <taxon>Bacteria</taxon>
        <taxon>Pseudomonadati</taxon>
        <taxon>Kiritimatiellota</taxon>
        <taxon>Tichowtungiia</taxon>
        <taxon>Tichowtungiales</taxon>
        <taxon>Tichowtungiaceae</taxon>
        <taxon>Tichowtungia</taxon>
    </lineage>
</organism>
<dbReference type="AlphaFoldDB" id="A0A6P1MAV7"/>
<sequence length="563" mass="63289">MIFQSLITLYDRLAVENKVPPYGFSIEDIGFVITIDRQGNLIGQPEDLRTKTGPQKYEFRTSKVPYTNQVNVRANAAATTPNFMVDKADYIFGMSASAKKDVHHKSFTELINEVCGDSTDEGVVAVKAFLQTWNPRDSVGLSVWKDMCGLHGKWIAFRLAGDSCFVHERPAVQTLWSGFVQKKEFSQGVSFLDGETHDIQPQYAQFKFGSGASLVSFNEVAYESYGKKKGENAPISVEAEFKSSAALKYLFRSKTQRLRIGDATTVFWAERATPVEGMFGQVLNPSMQDEAAAEDVQKFLETVRKGGMPTDIAADGEIKFYILGLSLNKARLALRFWYVCSVDELMVRLRDHFQCLEMERSDKDIPYPGIWHLLKETARETKDISPVLGGALARSILTGAHYPQNLYQGVLGRIRADQRINYLRASILKAVLTRNYNKEVPMSWDPDRKEIAYLLGGLFAVLEKVQLDALGKVNTTIKDRFFSAASATPSSVFPRLLRLSQHHIGKAEYGTVSDRRIAEIMEHVDSFPAHMGLQDQGLFAIAYYQKKNDLYRKKESKTEGEVA</sequence>
<dbReference type="Pfam" id="PF09709">
    <property type="entry name" value="Cas_Csd1"/>
    <property type="match status" value="1"/>
</dbReference>
<dbReference type="InterPro" id="IPR010144">
    <property type="entry name" value="CRISPR-assoc_prot_Csd1-typ"/>
</dbReference>
<dbReference type="CDD" id="cd09757">
    <property type="entry name" value="Cas8c_I-C"/>
    <property type="match status" value="1"/>
</dbReference>
<evidence type="ECO:0000313" key="2">
    <source>
        <dbReference type="Proteomes" id="UP000464954"/>
    </source>
</evidence>
<dbReference type="KEGG" id="taer:GT409_09540"/>
<dbReference type="Proteomes" id="UP000464954">
    <property type="component" value="Chromosome"/>
</dbReference>
<dbReference type="NCBIfam" id="TIGR01863">
    <property type="entry name" value="cas_Csd1"/>
    <property type="match status" value="1"/>
</dbReference>
<keyword evidence="2" id="KW-1185">Reference proteome</keyword>
<reference evidence="1 2" key="1">
    <citation type="submission" date="2020-01" db="EMBL/GenBank/DDBJ databases">
        <title>Ponticoccus aerotolerans gen. nov., sp. nov., an anaerobic bacterium and proposal of Ponticoccusceae fam. nov., Ponticoccusles ord. nov. and Ponticoccuse classis nov. in the phylum Kiritimatiellaeota.</title>
        <authorList>
            <person name="Zhou L.Y."/>
            <person name="Du Z.J."/>
        </authorList>
    </citation>
    <scope>NUCLEOTIDE SEQUENCE [LARGE SCALE GENOMIC DNA]</scope>
    <source>
        <strain evidence="1 2">S-5007</strain>
    </source>
</reference>
<evidence type="ECO:0000313" key="1">
    <source>
        <dbReference type="EMBL" id="QHI69684.1"/>
    </source>
</evidence>
<accession>A0A6P1MAV7</accession>
<dbReference type="RefSeq" id="WP_160628866.1">
    <property type="nucleotide sequence ID" value="NZ_CP047593.1"/>
</dbReference>
<gene>
    <name evidence="1" type="primary">cas8c</name>
    <name evidence="1" type="ORF">GT409_09540</name>
</gene>
<proteinExistence type="predicted"/>
<protein>
    <submittedName>
        <fullName evidence="1">Type I-C CRISPR-associated protein Cas8c/Csd1</fullName>
    </submittedName>
</protein>